<keyword evidence="10" id="KW-1185">Reference proteome</keyword>
<evidence type="ECO:0000256" key="2">
    <source>
        <dbReference type="ARBA" id="ARBA00022664"/>
    </source>
</evidence>
<dbReference type="SUPFAM" id="SSF54928">
    <property type="entry name" value="RNA-binding domain, RBD"/>
    <property type="match status" value="2"/>
</dbReference>
<feature type="compositionally biased region" description="Basic and acidic residues" evidence="7">
    <location>
        <begin position="43"/>
        <end position="57"/>
    </location>
</feature>
<name>A0A0K3CP36_RHOTO</name>
<feature type="compositionally biased region" description="Basic and acidic residues" evidence="7">
    <location>
        <begin position="385"/>
        <end position="396"/>
    </location>
</feature>
<dbReference type="Proteomes" id="UP000199069">
    <property type="component" value="Unassembled WGS sequence"/>
</dbReference>
<dbReference type="GO" id="GO:0005684">
    <property type="term" value="C:U2-type spliceosomal complex"/>
    <property type="evidence" value="ECO:0007669"/>
    <property type="project" value="TreeGrafter"/>
</dbReference>
<dbReference type="PROSITE" id="PS50102">
    <property type="entry name" value="RRM"/>
    <property type="match status" value="1"/>
</dbReference>
<keyword evidence="4 6" id="KW-0694">RNA-binding</keyword>
<dbReference type="CDD" id="cd12285">
    <property type="entry name" value="RRM3_RBM39_like"/>
    <property type="match status" value="1"/>
</dbReference>
<feature type="domain" description="RRM" evidence="8">
    <location>
        <begin position="127"/>
        <end position="215"/>
    </location>
</feature>
<dbReference type="InterPro" id="IPR034393">
    <property type="entry name" value="TatSF1-like"/>
</dbReference>
<dbReference type="InterPro" id="IPR034392">
    <property type="entry name" value="TatSF1-like_RRM1"/>
</dbReference>
<dbReference type="FunFam" id="3.30.70.330:FF:000105">
    <property type="entry name" value="HIV Tat-specific factor 1 homolog"/>
    <property type="match status" value="1"/>
</dbReference>
<feature type="region of interest" description="Disordered" evidence="7">
    <location>
        <begin position="1"/>
        <end position="57"/>
    </location>
</feature>
<dbReference type="SMART" id="SM00360">
    <property type="entry name" value="RRM"/>
    <property type="match status" value="2"/>
</dbReference>
<dbReference type="Gene3D" id="3.30.70.330">
    <property type="match status" value="2"/>
</dbReference>
<feature type="region of interest" description="Disordered" evidence="7">
    <location>
        <begin position="218"/>
        <end position="251"/>
    </location>
</feature>
<dbReference type="CDD" id="cd12281">
    <property type="entry name" value="RRM1_TatSF1_like"/>
    <property type="match status" value="1"/>
</dbReference>
<dbReference type="PANTHER" id="PTHR15608:SF0">
    <property type="entry name" value="HIV TAT-SPECIFIC FACTOR 1"/>
    <property type="match status" value="1"/>
</dbReference>
<dbReference type="Pfam" id="PF00076">
    <property type="entry name" value="RRM_1"/>
    <property type="match status" value="2"/>
</dbReference>
<dbReference type="InterPro" id="IPR000504">
    <property type="entry name" value="RRM_dom"/>
</dbReference>
<dbReference type="SUPFAM" id="SSF52266">
    <property type="entry name" value="SGNH hydrolase"/>
    <property type="match status" value="1"/>
</dbReference>
<evidence type="ECO:0000256" key="4">
    <source>
        <dbReference type="ARBA" id="ARBA00022884"/>
    </source>
</evidence>
<feature type="region of interest" description="Disordered" evidence="7">
    <location>
        <begin position="90"/>
        <end position="124"/>
    </location>
</feature>
<protein>
    <submittedName>
        <fullName evidence="9">BY PROTMAP: gi|342318991|gb|EGU10943.1| Splicing factor u2af-associated protein 2 [Rhodotorula glutinis ATCC 204091]</fullName>
    </submittedName>
</protein>
<proteinExistence type="inferred from homology"/>
<gene>
    <name evidence="9" type="primary">FGENESH: predicted gene_14.164</name>
    <name evidence="9" type="ORF">BN2166_0066140</name>
</gene>
<dbReference type="GO" id="GO:0005686">
    <property type="term" value="C:U2 snRNP"/>
    <property type="evidence" value="ECO:0007669"/>
    <property type="project" value="TreeGrafter"/>
</dbReference>
<feature type="compositionally biased region" description="Low complexity" evidence="7">
    <location>
        <begin position="1"/>
        <end position="35"/>
    </location>
</feature>
<dbReference type="GO" id="GO:0003723">
    <property type="term" value="F:RNA binding"/>
    <property type="evidence" value="ECO:0007669"/>
    <property type="project" value="UniProtKB-UniRule"/>
</dbReference>
<dbReference type="InterPro" id="IPR035979">
    <property type="entry name" value="RBD_domain_sf"/>
</dbReference>
<dbReference type="CDD" id="cd00229">
    <property type="entry name" value="SGNH_hydrolase"/>
    <property type="match status" value="1"/>
</dbReference>
<feature type="region of interest" description="Disordered" evidence="7">
    <location>
        <begin position="573"/>
        <end position="601"/>
    </location>
</feature>
<evidence type="ECO:0000256" key="1">
    <source>
        <dbReference type="ARBA" id="ARBA00007747"/>
    </source>
</evidence>
<accession>A0A0K3CP36</accession>
<comment type="similarity">
    <text evidence="1">Belongs to the HTATSF1 family.</text>
</comment>
<organism evidence="9 10">
    <name type="scientific">Rhodotorula toruloides</name>
    <name type="common">Yeast</name>
    <name type="synonym">Rhodosporidium toruloides</name>
    <dbReference type="NCBI Taxonomy" id="5286"/>
    <lineage>
        <taxon>Eukaryota</taxon>
        <taxon>Fungi</taxon>
        <taxon>Dikarya</taxon>
        <taxon>Basidiomycota</taxon>
        <taxon>Pucciniomycotina</taxon>
        <taxon>Microbotryomycetes</taxon>
        <taxon>Sporidiobolales</taxon>
        <taxon>Sporidiobolaceae</taxon>
        <taxon>Rhodotorula</taxon>
    </lineage>
</organism>
<evidence type="ECO:0000259" key="8">
    <source>
        <dbReference type="PROSITE" id="PS50102"/>
    </source>
</evidence>
<evidence type="ECO:0000256" key="6">
    <source>
        <dbReference type="PROSITE-ProRule" id="PRU00176"/>
    </source>
</evidence>
<feature type="region of interest" description="Disordered" evidence="7">
    <location>
        <begin position="372"/>
        <end position="396"/>
    </location>
</feature>
<dbReference type="GO" id="GO:0000398">
    <property type="term" value="P:mRNA splicing, via spliceosome"/>
    <property type="evidence" value="ECO:0007669"/>
    <property type="project" value="InterPro"/>
</dbReference>
<evidence type="ECO:0000313" key="9">
    <source>
        <dbReference type="EMBL" id="CTR10753.1"/>
    </source>
</evidence>
<reference evidence="9 10" key="1">
    <citation type="submission" date="2015-07" db="EMBL/GenBank/DDBJ databases">
        <authorList>
            <person name="Cajimat M.N.B."/>
            <person name="Milazzo M.L."/>
            <person name="Fulhorst C.F."/>
        </authorList>
    </citation>
    <scope>NUCLEOTIDE SEQUENCE [LARGE SCALE GENOMIC DNA]</scope>
    <source>
        <strain evidence="9">Single colony</strain>
    </source>
</reference>
<dbReference type="InterPro" id="IPR025714">
    <property type="entry name" value="Methyltranfer_dom"/>
</dbReference>
<feature type="compositionally biased region" description="Basic and acidic residues" evidence="7">
    <location>
        <begin position="218"/>
        <end position="230"/>
    </location>
</feature>
<evidence type="ECO:0000256" key="7">
    <source>
        <dbReference type="SAM" id="MobiDB-lite"/>
    </source>
</evidence>
<keyword evidence="2" id="KW-0507">mRNA processing</keyword>
<sequence length="1453" mass="158690">MSSSTPSTSASAAPSASASASNAPVDAPASSNPSAHPDAPEPYFDRQAGKWMVEDRDGNELEWDQARNAWVPAITDEVLKAQQAAYSVDGVDEEAPAGPAAKEEKKGKKRKAADENGGKQKKPRANTAVFVSSLPLSTTVDQLVSTFSKAGLILEDVEGNPKVKLYKDENGRFKGEALVVYLQEASVELACRLFDETELVLGSGDKVISVKAAEWDNSKKEKADGADKGEGGSQGNGAKGKPDQLKARQGKKAAALRQKLEDWSDDEDPNAAAARARKYRGVVVLEGMFTLQELEDDPTLLLDLKEDVREECETLGEVTNVTLYDKEDKGVMTVRFKEELAAQACIAKMNGRFFGGRQISAFPMDGSKRYKKSGQEVSLEGTGLGDKDQESDAAKKEEERLEKYADWLERGGDDARWLEQSDSFSLATRHGFVRAILTLLPSSAPPSMSGSSTFDSSFQWPVDLQQLVHFALYDTQAQLFVNSSCNTFFQPVKRSDGTFCVDRRVGPEGCWDRLPEAWRTYFESVTDANDREGLLVRLSRGEAEGLPESLSAYLTSCRTLSLDRTCSPAPVLSFPSASSSSTRPAAQARSPTSAVRRERTEEERLAKINLKNALQAGKSPKKEHEVDNLSRLVADIQAEERLTHCVDVGSGRAHLSRALACPPLDLHVLAIDWSSSQKAGAERIDQLRANAFLAPEKGSLTHEVSSLDADGVQAALERWPPAEDRATSPPALLIALHACGDLTPNAMTAFIRAEQDAQYQGARAILVGCCYNMQTPSLFPLSRHFASLFSSEHPMSRAHLRLTPQSPPTWHLTPEATSALYASTLKLAYRARFEAEMEAAGIGADHERRVGRIPECRSWEEYRERALKKAEGGLTSAQVPALRYGKGGEGEEAEADRWATALFQLRVFWTLRSWLGPPLETLCVLDRFAYLCEGLRDAAGSGEIRRRVEVVNIFDQATGSLPAFTGARGFGANDWAGYRSAPTWMTAAYAPLGHEGGAPLSRTRTRSLVLLAVAGFILAFSFLTGAVTSPPAVTAGTKPFLDALGLRGPHCGIEPSILRSYGRHAIRLSRVHEGSGWRVKRVLAKLEQGERIKVAVVGGSVSTGHGDLNGRPYTYRAVNETYDKVLMSWINSTYGEQSFISGAMPATGASFFSFCWTATTRLEELAPDLVLVELNVNDPPGDEARRASGWLTRSILQLPNKPAIIFVGVFSLKPNFDDGVGLISLRAPYLPPLLRNKTLVKPYFGVDPIHIAQPLHKAMGDFLIAYLQEQRCTMLEEQRSGEADMFPSEGLLLDALIPGEVPSHTLDQEIMKAYPPNPTAPPVCHLANQTLTPLTPAPDWTVLSYQFEKTSLQTAGPGRTISFEIEVREGSAGEIGVGYFRSNKELYKLGRLKCRVAEQEKVLDGYWTSKASIFDVGIIATNVKPGTYRIDCATLVGELPERNEFRIAAVMSR</sequence>
<dbReference type="PANTHER" id="PTHR15608">
    <property type="entry name" value="SPLICING FACTOR U2AF-ASSOCIATED PROTEIN 2"/>
    <property type="match status" value="1"/>
</dbReference>
<dbReference type="Pfam" id="PF13679">
    <property type="entry name" value="Methyltransf_32"/>
    <property type="match status" value="1"/>
</dbReference>
<evidence type="ECO:0000256" key="5">
    <source>
        <dbReference type="ARBA" id="ARBA00023187"/>
    </source>
</evidence>
<keyword evidence="5" id="KW-0508">mRNA splicing</keyword>
<evidence type="ECO:0000256" key="3">
    <source>
        <dbReference type="ARBA" id="ARBA00022737"/>
    </source>
</evidence>
<evidence type="ECO:0000313" key="10">
    <source>
        <dbReference type="Proteomes" id="UP000199069"/>
    </source>
</evidence>
<dbReference type="InterPro" id="IPR012677">
    <property type="entry name" value="Nucleotide-bd_a/b_plait_sf"/>
</dbReference>
<dbReference type="STRING" id="5286.A0A0K3CP36"/>
<feature type="compositionally biased region" description="Basic and acidic residues" evidence="7">
    <location>
        <begin position="101"/>
        <end position="118"/>
    </location>
</feature>
<dbReference type="EMBL" id="CWKI01000014">
    <property type="protein sequence ID" value="CTR10753.1"/>
    <property type="molecule type" value="Genomic_DNA"/>
</dbReference>
<feature type="compositionally biased region" description="Low complexity" evidence="7">
    <location>
        <begin position="573"/>
        <end position="591"/>
    </location>
</feature>
<keyword evidence="3" id="KW-0677">Repeat</keyword>